<sequence length="468" mass="51742">MYEISDSSTMRLGAVVSSTWRRDKRRAAARAGGQRDDELLAEQRRQPMQLFVSADSLAGSTTSDRLSPTGTVGAVRYFLVGSAKKNINKTSNIKDKRQQNNNIVNKRIVVKKRKIGTVTESNSNHRAVQVERDQDHHHHHYHHYYDEQSTEAQLGACKKMSICRTQRCGVCGGCTAKACGHCTYCKDNPQFGGPGVKKQSCVTRRCVRVLESKLHREAANSRARVGCGLCADCLLAADCGACVVCLDRRFFGGQFLPGALCAKKKCSNSRPISNRNAAAPSLTSPHGRRPSGQSSEPTPSVAANGFRTNVDQPAAGSSLPHHYHYYNYDQPAASTGVCAQFSGAPVRNPQPSLFQERPTTYRRHVDSPTVCPMVYDPLPSPSTIAYHHQLAAQYRVNFRADNAQLWTNNASESNFTTAVYQQQQQQQQHSQPFRQRLSDDLISPLPSVVVQEPIVPLGEQQHVLLQQL</sequence>
<dbReference type="STRING" id="268474.A0A0V1N6Y4"/>
<dbReference type="GO" id="GO:0008270">
    <property type="term" value="F:zinc ion binding"/>
    <property type="evidence" value="ECO:0007669"/>
    <property type="project" value="UniProtKB-KW"/>
</dbReference>
<dbReference type="AlphaFoldDB" id="A0A0V1N6Y4"/>
<organism evidence="7 8">
    <name type="scientific">Trichinella papuae</name>
    <dbReference type="NCBI Taxonomy" id="268474"/>
    <lineage>
        <taxon>Eukaryota</taxon>
        <taxon>Metazoa</taxon>
        <taxon>Ecdysozoa</taxon>
        <taxon>Nematoda</taxon>
        <taxon>Enoplea</taxon>
        <taxon>Dorylaimia</taxon>
        <taxon>Trichinellida</taxon>
        <taxon>Trichinellidae</taxon>
        <taxon>Trichinella</taxon>
    </lineage>
</organism>
<accession>A0A0V1N6Y4</accession>
<evidence type="ECO:0000313" key="7">
    <source>
        <dbReference type="EMBL" id="KRZ79647.1"/>
    </source>
</evidence>
<keyword evidence="2 4" id="KW-0863">Zinc-finger</keyword>
<evidence type="ECO:0000313" key="8">
    <source>
        <dbReference type="Proteomes" id="UP000054843"/>
    </source>
</evidence>
<dbReference type="PROSITE" id="PS51058">
    <property type="entry name" value="ZF_CXXC"/>
    <property type="match status" value="2"/>
</dbReference>
<evidence type="ECO:0000259" key="6">
    <source>
        <dbReference type="PROSITE" id="PS51058"/>
    </source>
</evidence>
<gene>
    <name evidence="7" type="primary">Kmt2b</name>
    <name evidence="7" type="ORF">T10_425</name>
</gene>
<proteinExistence type="predicted"/>
<dbReference type="GO" id="GO:0032259">
    <property type="term" value="P:methylation"/>
    <property type="evidence" value="ECO:0007669"/>
    <property type="project" value="UniProtKB-KW"/>
</dbReference>
<keyword evidence="7" id="KW-0808">Transferase</keyword>
<feature type="region of interest" description="Disordered" evidence="5">
    <location>
        <begin position="266"/>
        <end position="313"/>
    </location>
</feature>
<evidence type="ECO:0000256" key="4">
    <source>
        <dbReference type="PROSITE-ProRule" id="PRU00509"/>
    </source>
</evidence>
<dbReference type="InterPro" id="IPR002857">
    <property type="entry name" value="Znf_CXXC"/>
</dbReference>
<evidence type="ECO:0000256" key="1">
    <source>
        <dbReference type="ARBA" id="ARBA00022723"/>
    </source>
</evidence>
<reference evidence="7 8" key="1">
    <citation type="submission" date="2015-01" db="EMBL/GenBank/DDBJ databases">
        <title>Evolution of Trichinella species and genotypes.</title>
        <authorList>
            <person name="Korhonen P.K."/>
            <person name="Edoardo P."/>
            <person name="Giuseppe L.R."/>
            <person name="Gasser R.B."/>
        </authorList>
    </citation>
    <scope>NUCLEOTIDE SEQUENCE [LARGE SCALE GENOMIC DNA]</scope>
    <source>
        <strain evidence="7">ISS1980</strain>
    </source>
</reference>
<feature type="compositionally biased region" description="Polar residues" evidence="5">
    <location>
        <begin position="268"/>
        <end position="284"/>
    </location>
</feature>
<dbReference type="Pfam" id="PF02008">
    <property type="entry name" value="zf-CXXC"/>
    <property type="match status" value="2"/>
</dbReference>
<evidence type="ECO:0000256" key="5">
    <source>
        <dbReference type="SAM" id="MobiDB-lite"/>
    </source>
</evidence>
<dbReference type="GO" id="GO:0008168">
    <property type="term" value="F:methyltransferase activity"/>
    <property type="evidence" value="ECO:0007669"/>
    <property type="project" value="UniProtKB-KW"/>
</dbReference>
<dbReference type="GO" id="GO:0003677">
    <property type="term" value="F:DNA binding"/>
    <property type="evidence" value="ECO:0007669"/>
    <property type="project" value="InterPro"/>
</dbReference>
<feature type="domain" description="CXXC-type" evidence="6">
    <location>
        <begin position="161"/>
        <end position="207"/>
    </location>
</feature>
<keyword evidence="8" id="KW-1185">Reference proteome</keyword>
<name>A0A0V1N6Y4_9BILA</name>
<evidence type="ECO:0000256" key="3">
    <source>
        <dbReference type="ARBA" id="ARBA00022833"/>
    </source>
</evidence>
<keyword evidence="7" id="KW-0489">Methyltransferase</keyword>
<protein>
    <submittedName>
        <fullName evidence="7">Histone-lysine N-methyltransferase 2B</fullName>
    </submittedName>
</protein>
<feature type="domain" description="CXXC-type" evidence="6">
    <location>
        <begin position="220"/>
        <end position="267"/>
    </location>
</feature>
<keyword evidence="1" id="KW-0479">Metal-binding</keyword>
<dbReference type="OrthoDB" id="308383at2759"/>
<evidence type="ECO:0000256" key="2">
    <source>
        <dbReference type="ARBA" id="ARBA00022771"/>
    </source>
</evidence>
<dbReference type="EMBL" id="JYDO01000005">
    <property type="protein sequence ID" value="KRZ79647.1"/>
    <property type="molecule type" value="Genomic_DNA"/>
</dbReference>
<dbReference type="Proteomes" id="UP000054843">
    <property type="component" value="Unassembled WGS sequence"/>
</dbReference>
<keyword evidence="3" id="KW-0862">Zinc</keyword>
<comment type="caution">
    <text evidence="7">The sequence shown here is derived from an EMBL/GenBank/DDBJ whole genome shotgun (WGS) entry which is preliminary data.</text>
</comment>